<feature type="compositionally biased region" description="Low complexity" evidence="1">
    <location>
        <begin position="78"/>
        <end position="102"/>
    </location>
</feature>
<sequence>MPGSRGKPPSPSRGGRAAGATKEREVTGAARQSLRDPSSLCEIYVTAFSALKDHLQSVGDQELNDLFSFVARQSSSSQLPSASCFPSGAGTPPAPTAASRGGDQTSCFPRDPSCEIRKPGDGAVDGASRRKPSQGRSAQPTPDHGHAESAASGMADGASLTGELLDDFSTTTTTCGHESSRPARVSTSSSWSSTSPLAAANFFVPADSASSAPFCPSSGGSLSPDCSPINMAVADPLPSLLEQASPSAEKKSSKQPRQMASPASARRSGESPRSWAQRESADSWAVQRRQKKSAADQVADGERSASPTTLRASPRLSPVKVKPETAPTPRRARTPTRSSPRLQRRHPSPPPASDSEVVDDAAVGTRKRVPKQKKAAHSSSKTKCLRKMSHRSSRRSSVAEEGSQAADEDAQMEAGGERPNRGPKAAVKASEEFASVSSDSRRESNDVFCGFSPKKETPLSVSKQRRKGKRAKVTRKQNQASAQAMRTDSADAAGGCDAYFSLAVSPVSASGAKRERDAEDESVPPSFKRKKMQPKEELDDDSVGRQETDGPDSAMSVSRSTSKRDPESLSSEEAAPEPDFRDATAVAQPEDDRDLAALNFGKPVTSLSRTRTSASDGDGAKSRMLTSDMTSNQAADWMTDEAHEDGDMSEVSRLKSKWLHEATDKARRMLSTASTVSGGGASNPALCLMVPDAPHSPEMDTGAFCSPALSSSAGHVGSPTFFRHKVLRPTPDVEEAPEFDLGLFMVRTAALSKHADDVVPCLADEELMEFSVVPRKYISPPAAERPAQSLQERFLHMKLLAHIPKVDGTYQVGLDMKEASWYMPKHPETGMVKSSSKEAAMKKLLEQQDKWNPFSVFGSSLPCVELDDVFDYEVYSTTAPSARVSHPLFRRLAQFYEFKDLWKTVTPAEWDKVRSSFKTHWKKQYKLDLDWRNDPVTVDEFMWMLEANGQTEDKTETVFNAEVCFCVTPNPSENFAWNDPRCHKYQVPRPSMSHLLHERLNDENVAPNAQEATTSALQQACEVKRRSVDAANLRRLSVGPFESGSSRRLSVTGAFSPNCTKSRKDVLPWHHPSKQALFPTH</sequence>
<feature type="region of interest" description="Disordered" evidence="1">
    <location>
        <begin position="1"/>
        <end position="36"/>
    </location>
</feature>
<evidence type="ECO:0000256" key="1">
    <source>
        <dbReference type="SAM" id="MobiDB-lite"/>
    </source>
</evidence>
<feature type="region of interest" description="Disordered" evidence="1">
    <location>
        <begin position="506"/>
        <end position="632"/>
    </location>
</feature>
<evidence type="ECO:0008006" key="4">
    <source>
        <dbReference type="Google" id="ProtNLM"/>
    </source>
</evidence>
<name>A0A2A9MQL9_BESBE</name>
<dbReference type="RefSeq" id="XP_029222576.1">
    <property type="nucleotide sequence ID" value="XM_029359663.1"/>
</dbReference>
<dbReference type="VEuPathDB" id="ToxoDB:BESB_009090"/>
<evidence type="ECO:0000313" key="3">
    <source>
        <dbReference type="Proteomes" id="UP000224006"/>
    </source>
</evidence>
<keyword evidence="3" id="KW-1185">Reference proteome</keyword>
<feature type="compositionally biased region" description="Polar residues" evidence="1">
    <location>
        <begin position="605"/>
        <end position="615"/>
    </location>
</feature>
<comment type="caution">
    <text evidence="2">The sequence shown here is derived from an EMBL/GenBank/DDBJ whole genome shotgun (WGS) entry which is preliminary data.</text>
</comment>
<reference evidence="2 3" key="1">
    <citation type="submission" date="2017-09" db="EMBL/GenBank/DDBJ databases">
        <title>Genome sequencing of Besnoitia besnoiti strain Bb-Ger1.</title>
        <authorList>
            <person name="Schares G."/>
            <person name="Venepally P."/>
            <person name="Lorenzi H.A."/>
        </authorList>
    </citation>
    <scope>NUCLEOTIDE SEQUENCE [LARGE SCALE GENOMIC DNA]</scope>
    <source>
        <strain evidence="2 3">Bb-Ger1</strain>
    </source>
</reference>
<proteinExistence type="predicted"/>
<organism evidence="2 3">
    <name type="scientific">Besnoitia besnoiti</name>
    <name type="common">Apicomplexan protozoan</name>
    <dbReference type="NCBI Taxonomy" id="94643"/>
    <lineage>
        <taxon>Eukaryota</taxon>
        <taxon>Sar</taxon>
        <taxon>Alveolata</taxon>
        <taxon>Apicomplexa</taxon>
        <taxon>Conoidasida</taxon>
        <taxon>Coccidia</taxon>
        <taxon>Eucoccidiorida</taxon>
        <taxon>Eimeriorina</taxon>
        <taxon>Sarcocystidae</taxon>
        <taxon>Besnoitia</taxon>
    </lineage>
</organism>
<protein>
    <recommendedName>
        <fullName evidence="4">Inner centromere protein ARK-binding domain-containing protein</fullName>
    </recommendedName>
</protein>
<dbReference type="EMBL" id="NWUJ01000001">
    <property type="protein sequence ID" value="PFH38567.1"/>
    <property type="molecule type" value="Genomic_DNA"/>
</dbReference>
<feature type="compositionally biased region" description="Basic residues" evidence="1">
    <location>
        <begin position="383"/>
        <end position="394"/>
    </location>
</feature>
<feature type="compositionally biased region" description="Low complexity" evidence="1">
    <location>
        <begin position="325"/>
        <end position="341"/>
    </location>
</feature>
<feature type="region of interest" description="Disordered" evidence="1">
    <location>
        <begin position="78"/>
        <end position="193"/>
    </location>
</feature>
<evidence type="ECO:0000313" key="2">
    <source>
        <dbReference type="EMBL" id="PFH38567.1"/>
    </source>
</evidence>
<accession>A0A2A9MQL9</accession>
<dbReference type="GeneID" id="40305971"/>
<feature type="region of interest" description="Disordered" evidence="1">
    <location>
        <begin position="208"/>
        <end position="490"/>
    </location>
</feature>
<feature type="compositionally biased region" description="Low complexity" evidence="1">
    <location>
        <begin position="182"/>
        <end position="193"/>
    </location>
</feature>
<feature type="compositionally biased region" description="Basic residues" evidence="1">
    <location>
        <begin position="463"/>
        <end position="475"/>
    </location>
</feature>
<dbReference type="Proteomes" id="UP000224006">
    <property type="component" value="Chromosome I"/>
</dbReference>
<gene>
    <name evidence="2" type="ORF">BESB_009090</name>
</gene>
<feature type="compositionally biased region" description="Polar residues" evidence="1">
    <location>
        <begin position="168"/>
        <end position="177"/>
    </location>
</feature>
<dbReference type="KEGG" id="bbes:BESB_009090"/>
<dbReference type="OrthoDB" id="330165at2759"/>
<dbReference type="AlphaFoldDB" id="A0A2A9MQL9"/>
<feature type="compositionally biased region" description="Polar residues" evidence="1">
    <location>
        <begin position="476"/>
        <end position="486"/>
    </location>
</feature>
<feature type="compositionally biased region" description="Basic residues" evidence="1">
    <location>
        <begin position="365"/>
        <end position="376"/>
    </location>
</feature>
<feature type="compositionally biased region" description="Low complexity" evidence="1">
    <location>
        <begin position="1"/>
        <end position="15"/>
    </location>
</feature>